<dbReference type="EMBL" id="BJVU01000004">
    <property type="protein sequence ID" value="GEL58722.1"/>
    <property type="molecule type" value="Genomic_DNA"/>
</dbReference>
<keyword evidence="5" id="KW-0317">Glutathione biosynthesis</keyword>
<dbReference type="InterPro" id="IPR011556">
    <property type="entry name" value="Glut_cys_lig_pln_type"/>
</dbReference>
<dbReference type="GO" id="GO:0004357">
    <property type="term" value="F:glutamate-cysteine ligase activity"/>
    <property type="evidence" value="ECO:0007669"/>
    <property type="project" value="UniProtKB-UniRule"/>
</dbReference>
<evidence type="ECO:0000256" key="6">
    <source>
        <dbReference type="ARBA" id="ARBA00022741"/>
    </source>
</evidence>
<evidence type="ECO:0000256" key="5">
    <source>
        <dbReference type="ARBA" id="ARBA00022684"/>
    </source>
</evidence>
<evidence type="ECO:0000256" key="7">
    <source>
        <dbReference type="ARBA" id="ARBA00022840"/>
    </source>
</evidence>
<dbReference type="InterPro" id="IPR014746">
    <property type="entry name" value="Gln_synth/guanido_kin_cat_dom"/>
</dbReference>
<accession>A0A0D6N598</accession>
<dbReference type="AlphaFoldDB" id="A0A0D6N598"/>
<name>A0A0D6N598_9PROT</name>
<dbReference type="GO" id="GO:0006750">
    <property type="term" value="P:glutathione biosynthetic process"/>
    <property type="evidence" value="ECO:0007669"/>
    <property type="project" value="UniProtKB-UniRule"/>
</dbReference>
<dbReference type="InterPro" id="IPR035434">
    <property type="entry name" value="GCL_bact_plant"/>
</dbReference>
<keyword evidence="8" id="KW-0809">Transit peptide</keyword>
<dbReference type="Proteomes" id="UP000321891">
    <property type="component" value="Unassembled WGS sequence"/>
</dbReference>
<dbReference type="GO" id="GO:0005524">
    <property type="term" value="F:ATP binding"/>
    <property type="evidence" value="ECO:0007669"/>
    <property type="project" value="UniProtKB-UniRule"/>
</dbReference>
<evidence type="ECO:0000256" key="3">
    <source>
        <dbReference type="ARBA" id="ARBA00011153"/>
    </source>
</evidence>
<comment type="subunit">
    <text evidence="3">Homodimer or monomer when oxidized or reduced, respectively.</text>
</comment>
<keyword evidence="7 10" id="KW-0067">ATP-binding</keyword>
<dbReference type="Pfam" id="PF04107">
    <property type="entry name" value="GCS2"/>
    <property type="match status" value="1"/>
</dbReference>
<reference evidence="11 13" key="1">
    <citation type="submission" date="2012-11" db="EMBL/GenBank/DDBJ databases">
        <title>Whole genome sequence of Acetobacter cibinongensis 4H-1.</title>
        <authorList>
            <person name="Azuma Y."/>
            <person name="Higashiura N."/>
            <person name="Hirakawa H."/>
            <person name="Matsushita K."/>
        </authorList>
    </citation>
    <scope>NUCLEOTIDE SEQUENCE [LARGE SCALE GENOMIC DNA]</scope>
    <source>
        <strain evidence="11 13">4H-1</strain>
    </source>
</reference>
<dbReference type="RefSeq" id="WP_048838754.1">
    <property type="nucleotide sequence ID" value="NZ_BAMV01000016.1"/>
</dbReference>
<keyword evidence="4 10" id="KW-0436">Ligase</keyword>
<sequence length="476" mass="52534">MSNAVAQDDTPAHSVSQLAEILAQGCKPRDLWRIGTEHEKFGFIRPEAAASGVSPQSGRPAYAAPPYAPAGIEDVLTGLRQGAPDSWEPIMDAGSMIGLKGQNAAKGAGISLEPAGQFELSGAPLENLHETAQELAEHFDTVRPIARKLGLGFSALGFHPTAPRSELPWMPKTRYGIMRNYMPKVGKLGLDMMQRTCTVQVNLDFGSEQDMVRKMQVSMALQPVATALFANSPFVEGKATDYLSNRARIWTDTDNERAGMPACVFEDDFSFERYVEWALDVPMYFVVRDGKMRNVAGRSFRAWMNGDRQEGLEDIRPTLSDFEDHLTTVFPDVRLKQFLEMRGADAGSAEMMVAQSALWVGLLYDDAALEAAYELVRERPWEDYVKLRALVPAQALDTPWGEGTVRDLAAQVIGIAMDGLQGRGRVDEESGQEEWAYLAPLTALAAGAPTQAERWLERYYGAWMGDASRIFLESEI</sequence>
<dbReference type="NCBIfam" id="TIGR01436">
    <property type="entry name" value="glu_cys_lig_pln"/>
    <property type="match status" value="1"/>
</dbReference>
<evidence type="ECO:0000256" key="4">
    <source>
        <dbReference type="ARBA" id="ARBA00022598"/>
    </source>
</evidence>
<evidence type="ECO:0000256" key="10">
    <source>
        <dbReference type="PIRNR" id="PIRNR017901"/>
    </source>
</evidence>
<evidence type="ECO:0000313" key="11">
    <source>
        <dbReference type="EMBL" id="GAN60691.1"/>
    </source>
</evidence>
<reference evidence="12 14" key="2">
    <citation type="submission" date="2019-07" db="EMBL/GenBank/DDBJ databases">
        <title>Whole genome shotgun sequence of Acetobacter cibinongensis NBRC 16605.</title>
        <authorList>
            <person name="Hosoyama A."/>
            <person name="Uohara A."/>
            <person name="Ohji S."/>
            <person name="Ichikawa N."/>
        </authorList>
    </citation>
    <scope>NUCLEOTIDE SEQUENCE [LARGE SCALE GENOMIC DNA]</scope>
    <source>
        <strain evidence="12 14">NBRC 16605</strain>
    </source>
</reference>
<organism evidence="11 13">
    <name type="scientific">Acetobacter cibinongensis</name>
    <dbReference type="NCBI Taxonomy" id="146475"/>
    <lineage>
        <taxon>Bacteria</taxon>
        <taxon>Pseudomonadati</taxon>
        <taxon>Pseudomonadota</taxon>
        <taxon>Alphaproteobacteria</taxon>
        <taxon>Acetobacterales</taxon>
        <taxon>Acetobacteraceae</taxon>
        <taxon>Acetobacter</taxon>
    </lineage>
</organism>
<evidence type="ECO:0000256" key="1">
    <source>
        <dbReference type="ARBA" id="ARBA00005006"/>
    </source>
</evidence>
<dbReference type="InterPro" id="IPR006336">
    <property type="entry name" value="GCS2"/>
</dbReference>
<evidence type="ECO:0000313" key="13">
    <source>
        <dbReference type="Proteomes" id="UP000032671"/>
    </source>
</evidence>
<dbReference type="EC" id="6.3.2.2" evidence="10"/>
<dbReference type="Gene3D" id="3.30.590.20">
    <property type="match status" value="1"/>
</dbReference>
<dbReference type="Proteomes" id="UP000032671">
    <property type="component" value="Unassembled WGS sequence"/>
</dbReference>
<comment type="caution">
    <text evidence="11">The sequence shown here is derived from an EMBL/GenBank/DDBJ whole genome shotgun (WGS) entry which is preliminary data.</text>
</comment>
<dbReference type="STRING" id="1231339.Abci_016_037"/>
<comment type="similarity">
    <text evidence="10">Belongs to the glutamate--cysteine ligase type 2 family. EgtA subfamily.</text>
</comment>
<comment type="pathway">
    <text evidence="1">Sulfur metabolism; glutathione biosynthesis; glutathione from L-cysteine and L-glutamate: step 1/2.</text>
</comment>
<dbReference type="PIRSF" id="PIRSF017901">
    <property type="entry name" value="GCL"/>
    <property type="match status" value="1"/>
</dbReference>
<comment type="function">
    <text evidence="10">Catalyzes the synthesis of gamma-glutamylcysteine (gamma-GC).</text>
</comment>
<evidence type="ECO:0000313" key="12">
    <source>
        <dbReference type="EMBL" id="GEL58722.1"/>
    </source>
</evidence>
<keyword evidence="9" id="KW-1015">Disulfide bond</keyword>
<dbReference type="PANTHER" id="PTHR34378">
    <property type="entry name" value="GLUTAMATE--CYSTEINE LIGASE, CHLOROPLASTIC"/>
    <property type="match status" value="1"/>
</dbReference>
<dbReference type="EMBL" id="BAMV01000016">
    <property type="protein sequence ID" value="GAN60691.1"/>
    <property type="molecule type" value="Genomic_DNA"/>
</dbReference>
<dbReference type="SUPFAM" id="SSF55931">
    <property type="entry name" value="Glutamine synthetase/guanido kinase"/>
    <property type="match status" value="1"/>
</dbReference>
<proteinExistence type="inferred from homology"/>
<evidence type="ECO:0000256" key="8">
    <source>
        <dbReference type="ARBA" id="ARBA00022946"/>
    </source>
</evidence>
<evidence type="ECO:0000256" key="2">
    <source>
        <dbReference type="ARBA" id="ARBA00010253"/>
    </source>
</evidence>
<comment type="similarity">
    <text evidence="2">Belongs to the carboxylate-amine ligase family. Glutamate--cysteine ligase type 2 subfamily.</text>
</comment>
<protein>
    <recommendedName>
        <fullName evidence="10">Glutamate--cysteine ligase</fullName>
        <ecNumber evidence="10">6.3.2.2</ecNumber>
    </recommendedName>
</protein>
<gene>
    <name evidence="12" type="primary">gsh1</name>
    <name evidence="11" type="ORF">Abci_016_037</name>
    <name evidence="12" type="ORF">ACI01nite_13240</name>
</gene>
<evidence type="ECO:0000313" key="14">
    <source>
        <dbReference type="Proteomes" id="UP000321891"/>
    </source>
</evidence>
<keyword evidence="14" id="KW-1185">Reference proteome</keyword>
<evidence type="ECO:0000256" key="9">
    <source>
        <dbReference type="ARBA" id="ARBA00023157"/>
    </source>
</evidence>
<dbReference type="PANTHER" id="PTHR34378:SF1">
    <property type="entry name" value="GLUTAMATE--CYSTEINE LIGASE, CHLOROPLASTIC"/>
    <property type="match status" value="1"/>
</dbReference>
<accession>A0A6N3SNN1</accession>
<keyword evidence="6 10" id="KW-0547">Nucleotide-binding</keyword>
<comment type="catalytic activity">
    <reaction evidence="10">
        <text>L-cysteine + L-glutamate + ATP = gamma-L-glutamyl-L-cysteine + ADP + phosphate + H(+)</text>
        <dbReference type="Rhea" id="RHEA:13285"/>
        <dbReference type="ChEBI" id="CHEBI:15378"/>
        <dbReference type="ChEBI" id="CHEBI:29985"/>
        <dbReference type="ChEBI" id="CHEBI:30616"/>
        <dbReference type="ChEBI" id="CHEBI:35235"/>
        <dbReference type="ChEBI" id="CHEBI:43474"/>
        <dbReference type="ChEBI" id="CHEBI:58173"/>
        <dbReference type="ChEBI" id="CHEBI:456216"/>
        <dbReference type="EC" id="6.3.2.2"/>
    </reaction>
</comment>